<evidence type="ECO:0000313" key="2">
    <source>
        <dbReference type="Proteomes" id="UP000501726"/>
    </source>
</evidence>
<accession>A0A6F8PSI0</accession>
<evidence type="ECO:0000313" key="1">
    <source>
        <dbReference type="EMBL" id="BBP45075.1"/>
    </source>
</evidence>
<organism evidence="1 2">
    <name type="scientific">Thiosulfatimonas sediminis</name>
    <dbReference type="NCBI Taxonomy" id="2675054"/>
    <lineage>
        <taxon>Bacteria</taxon>
        <taxon>Pseudomonadati</taxon>
        <taxon>Pseudomonadota</taxon>
        <taxon>Gammaproteobacteria</taxon>
        <taxon>Thiotrichales</taxon>
        <taxon>Piscirickettsiaceae</taxon>
        <taxon>Thiosulfatimonas</taxon>
    </lineage>
</organism>
<proteinExistence type="predicted"/>
<gene>
    <name evidence="1" type="ORF">THMIRHAS_04480</name>
</gene>
<dbReference type="EMBL" id="AP021889">
    <property type="protein sequence ID" value="BBP45075.1"/>
    <property type="molecule type" value="Genomic_DNA"/>
</dbReference>
<reference evidence="2" key="1">
    <citation type="submission" date="2019-11" db="EMBL/GenBank/DDBJ databases">
        <title>Isolation and characterization of two novel species in the genus Thiomicrorhabdus.</title>
        <authorList>
            <person name="Mochizuki J."/>
            <person name="Kojima H."/>
            <person name="Fukui M."/>
        </authorList>
    </citation>
    <scope>NUCLEOTIDE SEQUENCE [LARGE SCALE GENOMIC DNA]</scope>
    <source>
        <strain evidence="2">aks77</strain>
    </source>
</reference>
<sequence>MILHILGLTRSSQNALIITKYVIYETQFIIKSTRSVRKIDNTQISVRQFRKICTSLAIPAKQQAQEHTNKTAIKPKITL</sequence>
<dbReference type="Proteomes" id="UP000501726">
    <property type="component" value="Chromosome"/>
</dbReference>
<protein>
    <submittedName>
        <fullName evidence="1">Uncharacterized protein</fullName>
    </submittedName>
</protein>
<dbReference type="AlphaFoldDB" id="A0A6F8PSI0"/>
<keyword evidence="2" id="KW-1185">Reference proteome</keyword>
<name>A0A6F8PSI0_9GAMM</name>
<dbReference type="KEGG" id="tse:THMIRHAS_04480"/>